<dbReference type="InterPro" id="IPR036291">
    <property type="entry name" value="NAD(P)-bd_dom_sf"/>
</dbReference>
<proteinExistence type="predicted"/>
<dbReference type="STRING" id="157072.A0A024TUP0"/>
<evidence type="ECO:0000313" key="2">
    <source>
        <dbReference type="EMBL" id="ETV97880.1"/>
    </source>
</evidence>
<dbReference type="CDD" id="cd05289">
    <property type="entry name" value="MDR_like_2"/>
    <property type="match status" value="1"/>
</dbReference>
<organism evidence="2">
    <name type="scientific">Aphanomyces invadans</name>
    <dbReference type="NCBI Taxonomy" id="157072"/>
    <lineage>
        <taxon>Eukaryota</taxon>
        <taxon>Sar</taxon>
        <taxon>Stramenopiles</taxon>
        <taxon>Oomycota</taxon>
        <taxon>Saprolegniomycetes</taxon>
        <taxon>Saprolegniales</taxon>
        <taxon>Verrucalvaceae</taxon>
        <taxon>Aphanomyces</taxon>
    </lineage>
</organism>
<dbReference type="VEuPathDB" id="FungiDB:H310_09202"/>
<dbReference type="InterPro" id="IPR013154">
    <property type="entry name" value="ADH-like_N"/>
</dbReference>
<dbReference type="InterPro" id="IPR050700">
    <property type="entry name" value="YIM1/Zinc_Alcohol_DH_Fams"/>
</dbReference>
<dbReference type="AlphaFoldDB" id="A0A024TUP0"/>
<evidence type="ECO:0000259" key="1">
    <source>
        <dbReference type="SMART" id="SM00829"/>
    </source>
</evidence>
<dbReference type="Gene3D" id="3.90.180.10">
    <property type="entry name" value="Medium-chain alcohol dehydrogenases, catalytic domain"/>
    <property type="match status" value="1"/>
</dbReference>
<dbReference type="GeneID" id="20086252"/>
<gene>
    <name evidence="2" type="ORF">H310_09202</name>
</gene>
<dbReference type="RefSeq" id="XP_008873441.1">
    <property type="nucleotide sequence ID" value="XM_008875219.1"/>
</dbReference>
<protein>
    <recommendedName>
        <fullName evidence="1">Enoyl reductase (ER) domain-containing protein</fullName>
    </recommendedName>
</protein>
<sequence length="235" mass="24767">MKALVYSSYSGASALSVKAIPAPVPTLNQVLVKVAAASINKGDLVLLDGTTLAVRLAAGHPIGPNPDSVIGSDFAGVVHAVGANVTKFHVGDEVYGQVDFTTGRGSFAEFVCMSETDTMCLKPTNLTFVEAAAMPCAAQTALQTIRDDGGVKSGSKVVINGASGGVGSYAIQIAKALGAHVTAETHESWAPTSWWTVFRRTLSSNAKAKRTFTWTTWEIDRCEKIAGCWRNMARM</sequence>
<dbReference type="SUPFAM" id="SSF51735">
    <property type="entry name" value="NAD(P)-binding Rossmann-fold domains"/>
    <property type="match status" value="1"/>
</dbReference>
<dbReference type="EMBL" id="KI913971">
    <property type="protein sequence ID" value="ETV97880.1"/>
    <property type="molecule type" value="Genomic_DNA"/>
</dbReference>
<dbReference type="Gene3D" id="3.40.50.720">
    <property type="entry name" value="NAD(P)-binding Rossmann-like Domain"/>
    <property type="match status" value="1"/>
</dbReference>
<feature type="domain" description="Enoyl reductase (ER)" evidence="1">
    <location>
        <begin position="11"/>
        <end position="225"/>
    </location>
</feature>
<accession>A0A024TUP0</accession>
<dbReference type="SUPFAM" id="SSF50129">
    <property type="entry name" value="GroES-like"/>
    <property type="match status" value="1"/>
</dbReference>
<dbReference type="OrthoDB" id="76344at2759"/>
<dbReference type="eggNOG" id="KOG1198">
    <property type="taxonomic scope" value="Eukaryota"/>
</dbReference>
<name>A0A024TUP0_9STRA</name>
<dbReference type="GO" id="GO:0016491">
    <property type="term" value="F:oxidoreductase activity"/>
    <property type="evidence" value="ECO:0007669"/>
    <property type="project" value="InterPro"/>
</dbReference>
<dbReference type="PANTHER" id="PTHR11695:SF648">
    <property type="entry name" value="ZINC-BINDING OXIDOREDUCTASE"/>
    <property type="match status" value="1"/>
</dbReference>
<dbReference type="PANTHER" id="PTHR11695">
    <property type="entry name" value="ALCOHOL DEHYDROGENASE RELATED"/>
    <property type="match status" value="1"/>
</dbReference>
<reference evidence="2" key="1">
    <citation type="submission" date="2013-12" db="EMBL/GenBank/DDBJ databases">
        <title>The Genome Sequence of Aphanomyces invadans NJM9701.</title>
        <authorList>
            <consortium name="The Broad Institute Genomics Platform"/>
            <person name="Russ C."/>
            <person name="Tyler B."/>
            <person name="van West P."/>
            <person name="Dieguez-Uribeondo J."/>
            <person name="Young S.K."/>
            <person name="Zeng Q."/>
            <person name="Gargeya S."/>
            <person name="Fitzgerald M."/>
            <person name="Abouelleil A."/>
            <person name="Alvarado L."/>
            <person name="Chapman S.B."/>
            <person name="Gainer-Dewar J."/>
            <person name="Goldberg J."/>
            <person name="Griggs A."/>
            <person name="Gujja S."/>
            <person name="Hansen M."/>
            <person name="Howarth C."/>
            <person name="Imamovic A."/>
            <person name="Ireland A."/>
            <person name="Larimer J."/>
            <person name="McCowan C."/>
            <person name="Murphy C."/>
            <person name="Pearson M."/>
            <person name="Poon T.W."/>
            <person name="Priest M."/>
            <person name="Roberts A."/>
            <person name="Saif S."/>
            <person name="Shea T."/>
            <person name="Sykes S."/>
            <person name="Wortman J."/>
            <person name="Nusbaum C."/>
            <person name="Birren B."/>
        </authorList>
    </citation>
    <scope>NUCLEOTIDE SEQUENCE [LARGE SCALE GENOMIC DNA]</scope>
    <source>
        <strain evidence="2">NJM9701</strain>
    </source>
</reference>
<dbReference type="InterPro" id="IPR020843">
    <property type="entry name" value="ER"/>
</dbReference>
<dbReference type="InterPro" id="IPR011032">
    <property type="entry name" value="GroES-like_sf"/>
</dbReference>
<dbReference type="SMART" id="SM00829">
    <property type="entry name" value="PKS_ER"/>
    <property type="match status" value="1"/>
</dbReference>
<dbReference type="Pfam" id="PF08240">
    <property type="entry name" value="ADH_N"/>
    <property type="match status" value="1"/>
</dbReference>